<sequence length="229" mass="24416">MPRRPDLPAAPACGDLDSLLAEIRACRACADALPLGPRPVLQAGAGASILVVGQAPGARVHASGIPWDDASGARLRQWMGVDDSVFYDASRIALVPMGFCYPGRGKSGDLPPRSECAPLWLDTLLARLPGIRLTLLLGQYAQRRFLGRAARASLTETVAACADYGPGCMPLPHPSPRNQGWFQHHPWFARDLLPVLRERVQAALAAHGAPAPQGIQAVREAKASITRAE</sequence>
<dbReference type="InterPro" id="IPR047124">
    <property type="entry name" value="HI_0220.2"/>
</dbReference>
<protein>
    <submittedName>
        <fullName evidence="2">Uracil-DNA glycosylase</fullName>
    </submittedName>
</protein>
<dbReference type="CDD" id="cd10033">
    <property type="entry name" value="UDG_like"/>
    <property type="match status" value="1"/>
</dbReference>
<evidence type="ECO:0000313" key="2">
    <source>
        <dbReference type="EMBL" id="AOZ09766.1"/>
    </source>
</evidence>
<accession>A0ABM6FDA4</accession>
<dbReference type="InterPro" id="IPR005122">
    <property type="entry name" value="Uracil-DNA_glycosylase-like"/>
</dbReference>
<dbReference type="PANTHER" id="PTHR42160:SF1">
    <property type="entry name" value="URACIL-DNA GLYCOSYLASE SUPERFAMILY PROTEIN"/>
    <property type="match status" value="1"/>
</dbReference>
<name>A0ABM6FDA4_9BURK</name>
<organism evidence="2 3">
    <name type="scientific">Cupriavidus malaysiensis</name>
    <dbReference type="NCBI Taxonomy" id="367825"/>
    <lineage>
        <taxon>Bacteria</taxon>
        <taxon>Pseudomonadati</taxon>
        <taxon>Pseudomonadota</taxon>
        <taxon>Betaproteobacteria</taxon>
        <taxon>Burkholderiales</taxon>
        <taxon>Burkholderiaceae</taxon>
        <taxon>Cupriavidus</taxon>
    </lineage>
</organism>
<evidence type="ECO:0000259" key="1">
    <source>
        <dbReference type="SMART" id="SM00986"/>
    </source>
</evidence>
<reference evidence="2 3" key="1">
    <citation type="submission" date="2016-10" db="EMBL/GenBank/DDBJ databases">
        <title>Complete genome sequences of three Cupriavidus strains isolated from various Malaysian environments.</title>
        <authorList>
            <person name="Abdullah A.A.-A."/>
            <person name="Shafie N.A.H."/>
            <person name="Lau N.S."/>
        </authorList>
    </citation>
    <scope>NUCLEOTIDE SEQUENCE [LARGE SCALE GENOMIC DNA]</scope>
    <source>
        <strain evidence="2 3">USMAA1020</strain>
    </source>
</reference>
<dbReference type="SUPFAM" id="SSF52141">
    <property type="entry name" value="Uracil-DNA glycosylase-like"/>
    <property type="match status" value="1"/>
</dbReference>
<dbReference type="RefSeq" id="WP_071072319.1">
    <property type="nucleotide sequence ID" value="NZ_CP017755.1"/>
</dbReference>
<dbReference type="PANTHER" id="PTHR42160">
    <property type="entry name" value="URACIL-DNA GLYCOSYLASE SUPERFAMILY PROTEIN"/>
    <property type="match status" value="1"/>
</dbReference>
<dbReference type="Proteomes" id="UP000177515">
    <property type="component" value="Chromosome 2"/>
</dbReference>
<dbReference type="InterPro" id="IPR036895">
    <property type="entry name" value="Uracil-DNA_glycosylase-like_sf"/>
</dbReference>
<dbReference type="EMBL" id="CP017755">
    <property type="protein sequence ID" value="AOZ09766.1"/>
    <property type="molecule type" value="Genomic_DNA"/>
</dbReference>
<dbReference type="Gene3D" id="3.40.470.10">
    <property type="entry name" value="Uracil-DNA glycosylase-like domain"/>
    <property type="match status" value="1"/>
</dbReference>
<keyword evidence="3" id="KW-1185">Reference proteome</keyword>
<dbReference type="Pfam" id="PF03167">
    <property type="entry name" value="UDG"/>
    <property type="match status" value="1"/>
</dbReference>
<dbReference type="SMART" id="SM00987">
    <property type="entry name" value="UreE_C"/>
    <property type="match status" value="1"/>
</dbReference>
<dbReference type="SMART" id="SM00986">
    <property type="entry name" value="UDG"/>
    <property type="match status" value="1"/>
</dbReference>
<gene>
    <name evidence="2" type="ORF">BKK80_29135</name>
</gene>
<feature type="domain" description="Uracil-DNA glycosylase-like" evidence="1">
    <location>
        <begin position="40"/>
        <end position="197"/>
    </location>
</feature>
<proteinExistence type="predicted"/>
<evidence type="ECO:0000313" key="3">
    <source>
        <dbReference type="Proteomes" id="UP000177515"/>
    </source>
</evidence>